<sequence>MAVREFLLMRHGQAEAYGITDEERELTSRGARQAERQGKALDAFFRDEPGPAPSYRVIPSSYLRARETAELVMQQADCVSRDALTIEGITPEDSLQDAIDSLSAVFAKFPDQHFLVVCHMPVVALLDGHCLAGAKRDGRAFATAEIRRYRFPDAETYQHLAAGCAEAPAHFLKADE</sequence>
<dbReference type="Pfam" id="PF00300">
    <property type="entry name" value="His_Phos_1"/>
    <property type="match status" value="1"/>
</dbReference>
<name>A0ABP7Q9Z3_9GAMM</name>
<dbReference type="InterPro" id="IPR051021">
    <property type="entry name" value="Mito_Ser/Thr_phosphatase"/>
</dbReference>
<dbReference type="InterPro" id="IPR013078">
    <property type="entry name" value="His_Pase_superF_clade-1"/>
</dbReference>
<evidence type="ECO:0000313" key="3">
    <source>
        <dbReference type="Proteomes" id="UP001501337"/>
    </source>
</evidence>
<evidence type="ECO:0000313" key="2">
    <source>
        <dbReference type="EMBL" id="GAA3979048.1"/>
    </source>
</evidence>
<dbReference type="PANTHER" id="PTHR20935">
    <property type="entry name" value="PHOSPHOGLYCERATE MUTASE-RELATED"/>
    <property type="match status" value="1"/>
</dbReference>
<dbReference type="SMART" id="SM00855">
    <property type="entry name" value="PGAM"/>
    <property type="match status" value="1"/>
</dbReference>
<dbReference type="SUPFAM" id="SSF53254">
    <property type="entry name" value="Phosphoglycerate mutase-like"/>
    <property type="match status" value="1"/>
</dbReference>
<comment type="caution">
    <text evidence="2">The sequence shown here is derived from an EMBL/GenBank/DDBJ whole genome shotgun (WGS) entry which is preliminary data.</text>
</comment>
<gene>
    <name evidence="2" type="ORF">GCM10022278_39520</name>
</gene>
<accession>A0ABP7Q9Z3</accession>
<reference evidence="3" key="1">
    <citation type="journal article" date="2019" name="Int. J. Syst. Evol. Microbiol.">
        <title>The Global Catalogue of Microorganisms (GCM) 10K type strain sequencing project: providing services to taxonomists for standard genome sequencing and annotation.</title>
        <authorList>
            <consortium name="The Broad Institute Genomics Platform"/>
            <consortium name="The Broad Institute Genome Sequencing Center for Infectious Disease"/>
            <person name="Wu L."/>
            <person name="Ma J."/>
        </authorList>
    </citation>
    <scope>NUCLEOTIDE SEQUENCE [LARGE SCALE GENOMIC DNA]</scope>
    <source>
        <strain evidence="3">JCM 17555</strain>
    </source>
</reference>
<proteinExistence type="predicted"/>
<evidence type="ECO:0008006" key="4">
    <source>
        <dbReference type="Google" id="ProtNLM"/>
    </source>
</evidence>
<evidence type="ECO:0000256" key="1">
    <source>
        <dbReference type="ARBA" id="ARBA00022801"/>
    </source>
</evidence>
<dbReference type="Gene3D" id="3.40.50.1240">
    <property type="entry name" value="Phosphoglycerate mutase-like"/>
    <property type="match status" value="1"/>
</dbReference>
<keyword evidence="1" id="KW-0378">Hydrolase</keyword>
<dbReference type="RefSeq" id="WP_344809674.1">
    <property type="nucleotide sequence ID" value="NZ_BAABBO010000023.1"/>
</dbReference>
<dbReference type="Proteomes" id="UP001501337">
    <property type="component" value="Unassembled WGS sequence"/>
</dbReference>
<dbReference type="CDD" id="cd07067">
    <property type="entry name" value="HP_PGM_like"/>
    <property type="match status" value="1"/>
</dbReference>
<keyword evidence="3" id="KW-1185">Reference proteome</keyword>
<protein>
    <recommendedName>
        <fullName evidence="4">Phosphohistidine phosphatase SixA</fullName>
    </recommendedName>
</protein>
<dbReference type="InterPro" id="IPR029033">
    <property type="entry name" value="His_PPase_superfam"/>
</dbReference>
<organism evidence="2 3">
    <name type="scientific">Allohahella marinimesophila</name>
    <dbReference type="NCBI Taxonomy" id="1054972"/>
    <lineage>
        <taxon>Bacteria</taxon>
        <taxon>Pseudomonadati</taxon>
        <taxon>Pseudomonadota</taxon>
        <taxon>Gammaproteobacteria</taxon>
        <taxon>Oceanospirillales</taxon>
        <taxon>Hahellaceae</taxon>
        <taxon>Allohahella</taxon>
    </lineage>
</organism>
<dbReference type="EMBL" id="BAABBO010000023">
    <property type="protein sequence ID" value="GAA3979048.1"/>
    <property type="molecule type" value="Genomic_DNA"/>
</dbReference>